<keyword evidence="2" id="KW-1185">Reference proteome</keyword>
<evidence type="ECO:0000313" key="1">
    <source>
        <dbReference type="EMBL" id="GAF06815.1"/>
    </source>
</evidence>
<dbReference type="EMBL" id="BAVZ01000002">
    <property type="protein sequence ID" value="GAF06815.1"/>
    <property type="molecule type" value="Genomic_DNA"/>
</dbReference>
<dbReference type="eggNOG" id="ENOG50309TZ">
    <property type="taxonomic scope" value="Bacteria"/>
</dbReference>
<sequence length="161" mass="18155">MGMSKPRKRVIRGANYVIEDESRIPQVFEKIKELRHHEITVGIFGNEELVKKAAIHEYGAPKAGIPERSFLRAGTLKYKSAISKEIRDNIGDVVEGATSVQDLLEKIGSVAAEKVAMYFDKIKEPALLPVTIARRKDKSKKPLIDTKELRDAIKYEVKPKK</sequence>
<protein>
    <submittedName>
        <fullName evidence="1">Uncharacterized protein</fullName>
    </submittedName>
</protein>
<gene>
    <name evidence="1" type="ORF">JCM16418_797</name>
</gene>
<reference evidence="1 2" key="1">
    <citation type="journal article" date="2014" name="Genome Announc.">
        <title>Draft Genome Sequence of Paenibacillus pini JCM 16418T, Isolated from the Rhizosphere of Pine Tree.</title>
        <authorList>
            <person name="Yuki M."/>
            <person name="Oshima K."/>
            <person name="Suda W."/>
            <person name="Oshida Y."/>
            <person name="Kitamura K."/>
            <person name="Iida Y."/>
            <person name="Hattori M."/>
            <person name="Ohkuma M."/>
        </authorList>
    </citation>
    <scope>NUCLEOTIDE SEQUENCE [LARGE SCALE GENOMIC DNA]</scope>
    <source>
        <strain evidence="1 2">JCM 16418</strain>
    </source>
</reference>
<evidence type="ECO:0000313" key="2">
    <source>
        <dbReference type="Proteomes" id="UP000019364"/>
    </source>
</evidence>
<proteinExistence type="predicted"/>
<organism evidence="1 2">
    <name type="scientific">Paenibacillus pini JCM 16418</name>
    <dbReference type="NCBI Taxonomy" id="1236976"/>
    <lineage>
        <taxon>Bacteria</taxon>
        <taxon>Bacillati</taxon>
        <taxon>Bacillota</taxon>
        <taxon>Bacilli</taxon>
        <taxon>Bacillales</taxon>
        <taxon>Paenibacillaceae</taxon>
        <taxon>Paenibacillus</taxon>
    </lineage>
</organism>
<accession>W7Y7A4</accession>
<dbReference type="Proteomes" id="UP000019364">
    <property type="component" value="Unassembled WGS sequence"/>
</dbReference>
<dbReference type="STRING" id="1236976.JCM16418_797"/>
<comment type="caution">
    <text evidence="1">The sequence shown here is derived from an EMBL/GenBank/DDBJ whole genome shotgun (WGS) entry which is preliminary data.</text>
</comment>
<dbReference type="AlphaFoldDB" id="W7Y7A4"/>
<name>W7Y7A4_9BACL</name>